<dbReference type="Proteomes" id="UP000216451">
    <property type="component" value="Unassembled WGS sequence"/>
</dbReference>
<dbReference type="GeneID" id="98295148"/>
<protein>
    <recommendedName>
        <fullName evidence="1">Fido domain-containing protein</fullName>
    </recommendedName>
</protein>
<dbReference type="InterPro" id="IPR003812">
    <property type="entry name" value="Fido"/>
</dbReference>
<proteinExistence type="predicted"/>
<dbReference type="InterPro" id="IPR036597">
    <property type="entry name" value="Fido-like_dom_sf"/>
</dbReference>
<dbReference type="Gene3D" id="1.10.3290.10">
    <property type="entry name" value="Fido-like domain"/>
    <property type="match status" value="1"/>
</dbReference>
<dbReference type="SUPFAM" id="SSF140931">
    <property type="entry name" value="Fic-like"/>
    <property type="match status" value="1"/>
</dbReference>
<evidence type="ECO:0000259" key="1">
    <source>
        <dbReference type="PROSITE" id="PS51459"/>
    </source>
</evidence>
<name>A0A261G8U2_9BIFI</name>
<gene>
    <name evidence="2" type="ORF">BAQU_0468</name>
</gene>
<feature type="domain" description="Fido" evidence="1">
    <location>
        <begin position="77"/>
        <end position="213"/>
    </location>
</feature>
<evidence type="ECO:0000313" key="3">
    <source>
        <dbReference type="Proteomes" id="UP000216451"/>
    </source>
</evidence>
<organism evidence="2 3">
    <name type="scientific">Bifidobacterium aquikefiri</name>
    <dbReference type="NCBI Taxonomy" id="1653207"/>
    <lineage>
        <taxon>Bacteria</taxon>
        <taxon>Bacillati</taxon>
        <taxon>Actinomycetota</taxon>
        <taxon>Actinomycetes</taxon>
        <taxon>Bifidobacteriales</taxon>
        <taxon>Bifidobacteriaceae</taxon>
        <taxon>Bifidobacterium</taxon>
    </lineage>
</organism>
<keyword evidence="3" id="KW-1185">Reference proteome</keyword>
<comment type="caution">
    <text evidence="2">The sequence shown here is derived from an EMBL/GenBank/DDBJ whole genome shotgun (WGS) entry which is preliminary data.</text>
</comment>
<dbReference type="PROSITE" id="PS51459">
    <property type="entry name" value="FIDO"/>
    <property type="match status" value="1"/>
</dbReference>
<dbReference type="AlphaFoldDB" id="A0A261G8U2"/>
<dbReference type="EMBL" id="MWXA01000003">
    <property type="protein sequence ID" value="OZG67824.1"/>
    <property type="molecule type" value="Genomic_DNA"/>
</dbReference>
<evidence type="ECO:0000313" key="2">
    <source>
        <dbReference type="EMBL" id="OZG67824.1"/>
    </source>
</evidence>
<sequence>MTEDAGRCSELMTLRGLSTLLYEMGRTFDNLSSTRLATEEFLRTNNPKVLGSRNDFTLLSDLKDAANYALTHARHAIDFAYLCGINAQMTRTAAIEPGKIRTSSNIVVHTALGDYVPPVPKEQELSRVIHLALAESDPRKAASTVFVTIARSQPFGDGNKRSALLLANGLLLHRGYPGMLSVPVEDAGRQEFNAKLSAWYLQGDKAIIAWLSAWNQHRGR</sequence>
<dbReference type="Pfam" id="PF02661">
    <property type="entry name" value="Fic"/>
    <property type="match status" value="1"/>
</dbReference>
<accession>A0A261G8U2</accession>
<reference evidence="2 3" key="1">
    <citation type="journal article" date="2017" name="BMC Genomics">
        <title>Comparative genomic and phylogenomic analyses of the Bifidobacteriaceae family.</title>
        <authorList>
            <person name="Lugli G.A."/>
            <person name="Milani C."/>
            <person name="Turroni F."/>
            <person name="Duranti S."/>
            <person name="Mancabelli L."/>
            <person name="Mangifesta M."/>
            <person name="Ferrario C."/>
            <person name="Modesto M."/>
            <person name="Mattarelli P."/>
            <person name="Jiri K."/>
            <person name="van Sinderen D."/>
            <person name="Ventura M."/>
        </authorList>
    </citation>
    <scope>NUCLEOTIDE SEQUENCE [LARGE SCALE GENOMIC DNA]</scope>
    <source>
        <strain evidence="2 3">LMG 28769</strain>
    </source>
</reference>
<dbReference type="OrthoDB" id="9807853at2"/>
<dbReference type="RefSeq" id="WP_094692457.1">
    <property type="nucleotide sequence ID" value="NZ_CALENZ010000004.1"/>
</dbReference>